<accession>A0A6C2C338</accession>
<organism evidence="1 2">
    <name type="scientific">Weissella muntiaci</name>
    <dbReference type="NCBI Taxonomy" id="2508881"/>
    <lineage>
        <taxon>Bacteria</taxon>
        <taxon>Bacillati</taxon>
        <taxon>Bacillota</taxon>
        <taxon>Bacilli</taxon>
        <taxon>Lactobacillales</taxon>
        <taxon>Lactobacillaceae</taxon>
        <taxon>Weissella</taxon>
    </lineage>
</organism>
<keyword evidence="2" id="KW-1185">Reference proteome</keyword>
<dbReference type="RefSeq" id="WP_148623765.1">
    <property type="nucleotide sequence ID" value="NZ_SDGZ01000026.1"/>
</dbReference>
<sequence length="69" mass="7934">MMAEYYIQLNENDEIPLEFNPAYFAGFNVYHRLNVSQSPDEALGYSERQEAEKVAAQLTEVGFSVEIKQ</sequence>
<dbReference type="OrthoDB" id="9888947at2"/>
<protein>
    <submittedName>
        <fullName evidence="1">Uncharacterized protein</fullName>
    </submittedName>
</protein>
<dbReference type="Proteomes" id="UP000371977">
    <property type="component" value="Unassembled WGS sequence"/>
</dbReference>
<gene>
    <name evidence="1" type="ORF">ESZ50_10510</name>
</gene>
<dbReference type="EMBL" id="SDGZ01000026">
    <property type="protein sequence ID" value="TYC47933.1"/>
    <property type="molecule type" value="Genomic_DNA"/>
</dbReference>
<name>A0A6C2C338_9LACO</name>
<dbReference type="AlphaFoldDB" id="A0A6C2C338"/>
<evidence type="ECO:0000313" key="2">
    <source>
        <dbReference type="Proteomes" id="UP000371977"/>
    </source>
</evidence>
<comment type="caution">
    <text evidence="1">The sequence shown here is derived from an EMBL/GenBank/DDBJ whole genome shotgun (WGS) entry which is preliminary data.</text>
</comment>
<proteinExistence type="predicted"/>
<reference evidence="1 2" key="1">
    <citation type="submission" date="2019-01" db="EMBL/GenBank/DDBJ databases">
        <title>Weissella sp. nov., a novel lactic acid bacterium isolated from animal feces.</title>
        <authorList>
            <person name="Wang L.-T."/>
        </authorList>
    </citation>
    <scope>NUCLEOTIDE SEQUENCE [LARGE SCALE GENOMIC DNA]</scope>
    <source>
        <strain evidence="1 2">8H-2</strain>
    </source>
</reference>
<evidence type="ECO:0000313" key="1">
    <source>
        <dbReference type="EMBL" id="TYC47933.1"/>
    </source>
</evidence>